<feature type="transmembrane region" description="Helical" evidence="1">
    <location>
        <begin position="178"/>
        <end position="203"/>
    </location>
</feature>
<dbReference type="EMBL" id="JBICCN010000254">
    <property type="protein sequence ID" value="KAL3082939.1"/>
    <property type="molecule type" value="Genomic_DNA"/>
</dbReference>
<evidence type="ECO:0008006" key="4">
    <source>
        <dbReference type="Google" id="ProtNLM"/>
    </source>
</evidence>
<feature type="transmembrane region" description="Helical" evidence="1">
    <location>
        <begin position="88"/>
        <end position="112"/>
    </location>
</feature>
<comment type="caution">
    <text evidence="2">The sequence shown here is derived from an EMBL/GenBank/DDBJ whole genome shotgun (WGS) entry which is preliminary data.</text>
</comment>
<keyword evidence="1" id="KW-1133">Transmembrane helix</keyword>
<evidence type="ECO:0000313" key="2">
    <source>
        <dbReference type="EMBL" id="KAL3082939.1"/>
    </source>
</evidence>
<accession>A0ABD2ISE5</accession>
<evidence type="ECO:0000256" key="1">
    <source>
        <dbReference type="SAM" id="Phobius"/>
    </source>
</evidence>
<protein>
    <recommendedName>
        <fullName evidence="4">Transmembrane protein</fullName>
    </recommendedName>
</protein>
<dbReference type="Gene3D" id="1.20.140.150">
    <property type="match status" value="1"/>
</dbReference>
<dbReference type="Proteomes" id="UP001620645">
    <property type="component" value="Unassembled WGS sequence"/>
</dbReference>
<feature type="transmembrane region" description="Helical" evidence="1">
    <location>
        <begin position="124"/>
        <end position="146"/>
    </location>
</feature>
<sequence length="215" mass="23558">MRVQSIKSCLVASAFLCLVSAFLIGFASLSPGWRSIKGQIGLLQNRPIRSFSVSTGLFGFLCSETERTAQSADLCSDWANNVSLFERIVSVLCVFGALVGLFAFLWSLVILFDLFSGWENKPRWALPALAFSTFSLASVAAVIYLFRGCSENDNFVSHLTSSPSSPSSSPVAKCSLHYSFFVLLVGCFISLLSFFSSLMVMLLKKRLVLGTNSYY</sequence>
<gene>
    <name evidence="2" type="ORF">niasHS_010741</name>
</gene>
<keyword evidence="1" id="KW-0812">Transmembrane</keyword>
<name>A0ABD2ISE5_HETSC</name>
<dbReference type="AlphaFoldDB" id="A0ABD2ISE5"/>
<reference evidence="2 3" key="1">
    <citation type="submission" date="2024-10" db="EMBL/GenBank/DDBJ databases">
        <authorList>
            <person name="Kim D."/>
        </authorList>
    </citation>
    <scope>NUCLEOTIDE SEQUENCE [LARGE SCALE GENOMIC DNA]</scope>
    <source>
        <strain evidence="2">Taebaek</strain>
    </source>
</reference>
<proteinExistence type="predicted"/>
<organism evidence="2 3">
    <name type="scientific">Heterodera schachtii</name>
    <name type="common">Sugarbeet cyst nematode worm</name>
    <name type="synonym">Tylenchus schachtii</name>
    <dbReference type="NCBI Taxonomy" id="97005"/>
    <lineage>
        <taxon>Eukaryota</taxon>
        <taxon>Metazoa</taxon>
        <taxon>Ecdysozoa</taxon>
        <taxon>Nematoda</taxon>
        <taxon>Chromadorea</taxon>
        <taxon>Rhabditida</taxon>
        <taxon>Tylenchina</taxon>
        <taxon>Tylenchomorpha</taxon>
        <taxon>Tylenchoidea</taxon>
        <taxon>Heteroderidae</taxon>
        <taxon>Heteroderinae</taxon>
        <taxon>Heterodera</taxon>
    </lineage>
</organism>
<keyword evidence="1" id="KW-0472">Membrane</keyword>
<evidence type="ECO:0000313" key="3">
    <source>
        <dbReference type="Proteomes" id="UP001620645"/>
    </source>
</evidence>
<keyword evidence="3" id="KW-1185">Reference proteome</keyword>